<comment type="caution">
    <text evidence="1">The sequence shown here is derived from an EMBL/GenBank/DDBJ whole genome shotgun (WGS) entry which is preliminary data.</text>
</comment>
<keyword evidence="2" id="KW-1185">Reference proteome</keyword>
<organism evidence="1 2">
    <name type="scientific">Canavalia gladiata</name>
    <name type="common">Sword bean</name>
    <name type="synonym">Dolichos gladiatus</name>
    <dbReference type="NCBI Taxonomy" id="3824"/>
    <lineage>
        <taxon>Eukaryota</taxon>
        <taxon>Viridiplantae</taxon>
        <taxon>Streptophyta</taxon>
        <taxon>Embryophyta</taxon>
        <taxon>Tracheophyta</taxon>
        <taxon>Spermatophyta</taxon>
        <taxon>Magnoliopsida</taxon>
        <taxon>eudicotyledons</taxon>
        <taxon>Gunneridae</taxon>
        <taxon>Pentapetalae</taxon>
        <taxon>rosids</taxon>
        <taxon>fabids</taxon>
        <taxon>Fabales</taxon>
        <taxon>Fabaceae</taxon>
        <taxon>Papilionoideae</taxon>
        <taxon>50 kb inversion clade</taxon>
        <taxon>NPAAA clade</taxon>
        <taxon>indigoferoid/millettioid clade</taxon>
        <taxon>Phaseoleae</taxon>
        <taxon>Canavalia</taxon>
    </lineage>
</organism>
<dbReference type="AlphaFoldDB" id="A0AAN9QKR4"/>
<name>A0AAN9QKR4_CANGL</name>
<dbReference type="EMBL" id="JAYMYQ010000004">
    <property type="protein sequence ID" value="KAK7338241.1"/>
    <property type="molecule type" value="Genomic_DNA"/>
</dbReference>
<protein>
    <submittedName>
        <fullName evidence="1">Uncharacterized protein</fullName>
    </submittedName>
</protein>
<evidence type="ECO:0000313" key="1">
    <source>
        <dbReference type="EMBL" id="KAK7338241.1"/>
    </source>
</evidence>
<reference evidence="1 2" key="1">
    <citation type="submission" date="2024-01" db="EMBL/GenBank/DDBJ databases">
        <title>The genomes of 5 underutilized Papilionoideae crops provide insights into root nodulation and disease resistanc.</title>
        <authorList>
            <person name="Jiang F."/>
        </authorList>
    </citation>
    <scope>NUCLEOTIDE SEQUENCE [LARGE SCALE GENOMIC DNA]</scope>
    <source>
        <strain evidence="1">LVBAO_FW01</strain>
        <tissue evidence="1">Leaves</tissue>
    </source>
</reference>
<gene>
    <name evidence="1" type="ORF">VNO77_18844</name>
</gene>
<evidence type="ECO:0000313" key="2">
    <source>
        <dbReference type="Proteomes" id="UP001367508"/>
    </source>
</evidence>
<proteinExistence type="predicted"/>
<accession>A0AAN9QKR4</accession>
<dbReference type="Proteomes" id="UP001367508">
    <property type="component" value="Unassembled WGS sequence"/>
</dbReference>
<sequence>MDISAEEGCNSAGLFYKLCGRVDRRDSTASSNDKDILLREKMVLEGFLYFFVSPLSGTMVLLCSHEDAPLADLLQELLDTFAQWFVDLSEALVLDRGGT</sequence>